<dbReference type="GO" id="GO:0005778">
    <property type="term" value="C:peroxisomal membrane"/>
    <property type="evidence" value="ECO:0007669"/>
    <property type="project" value="TreeGrafter"/>
</dbReference>
<keyword evidence="1" id="KW-0812">Transmembrane</keyword>
<dbReference type="InterPro" id="IPR028061">
    <property type="entry name" value="Fis1_TPR_C"/>
</dbReference>
<evidence type="ECO:0000256" key="1">
    <source>
        <dbReference type="SAM" id="Phobius"/>
    </source>
</evidence>
<dbReference type="GO" id="GO:0000422">
    <property type="term" value="P:autophagy of mitochondrion"/>
    <property type="evidence" value="ECO:0007669"/>
    <property type="project" value="TreeGrafter"/>
</dbReference>
<reference evidence="2 3" key="1">
    <citation type="journal article" date="2024" name="Nat. Commun.">
        <title>Phylogenomics reveals the evolutionary origins of lichenization in chlorophyte algae.</title>
        <authorList>
            <person name="Puginier C."/>
            <person name="Libourel C."/>
            <person name="Otte J."/>
            <person name="Skaloud P."/>
            <person name="Haon M."/>
            <person name="Grisel S."/>
            <person name="Petersen M."/>
            <person name="Berrin J.G."/>
            <person name="Delaux P.M."/>
            <person name="Dal Grande F."/>
            <person name="Keller J."/>
        </authorList>
    </citation>
    <scope>NUCLEOTIDE SEQUENCE [LARGE SCALE GENOMIC DNA]</scope>
    <source>
        <strain evidence="2 3">SAG 2036</strain>
    </source>
</reference>
<keyword evidence="3" id="KW-1185">Reference proteome</keyword>
<dbReference type="GO" id="GO:0000266">
    <property type="term" value="P:mitochondrial fission"/>
    <property type="evidence" value="ECO:0007669"/>
    <property type="project" value="InterPro"/>
</dbReference>
<feature type="transmembrane region" description="Helical" evidence="1">
    <location>
        <begin position="122"/>
        <end position="144"/>
    </location>
</feature>
<keyword evidence="1" id="KW-1133">Transmembrane helix</keyword>
<dbReference type="InterPro" id="IPR016543">
    <property type="entry name" value="Fis1"/>
</dbReference>
<dbReference type="Gene3D" id="1.25.40.10">
    <property type="entry name" value="Tetratricopeptide repeat domain"/>
    <property type="match status" value="1"/>
</dbReference>
<dbReference type="GO" id="GO:0016559">
    <property type="term" value="P:peroxisome fission"/>
    <property type="evidence" value="ECO:0007669"/>
    <property type="project" value="TreeGrafter"/>
</dbReference>
<dbReference type="SUPFAM" id="SSF48452">
    <property type="entry name" value="TPR-like"/>
    <property type="match status" value="1"/>
</dbReference>
<organism evidence="2 3">
    <name type="scientific">Symbiochloris irregularis</name>
    <dbReference type="NCBI Taxonomy" id="706552"/>
    <lineage>
        <taxon>Eukaryota</taxon>
        <taxon>Viridiplantae</taxon>
        <taxon>Chlorophyta</taxon>
        <taxon>core chlorophytes</taxon>
        <taxon>Trebouxiophyceae</taxon>
        <taxon>Trebouxiales</taxon>
        <taxon>Trebouxiaceae</taxon>
        <taxon>Symbiochloris</taxon>
    </lineage>
</organism>
<comment type="caution">
    <text evidence="2">The sequence shown here is derived from an EMBL/GenBank/DDBJ whole genome shotgun (WGS) entry which is preliminary data.</text>
</comment>
<evidence type="ECO:0000313" key="2">
    <source>
        <dbReference type="EMBL" id="KAK9803481.1"/>
    </source>
</evidence>
<name>A0AAW1P127_9CHLO</name>
<dbReference type="InterPro" id="IPR011990">
    <property type="entry name" value="TPR-like_helical_dom_sf"/>
</dbReference>
<dbReference type="PANTHER" id="PTHR13247:SF0">
    <property type="entry name" value="MITOCHONDRIAL FISSION 1 PROTEIN"/>
    <property type="match status" value="1"/>
</dbReference>
<gene>
    <name evidence="2" type="ORF">WJX73_006680</name>
</gene>
<evidence type="ECO:0000313" key="3">
    <source>
        <dbReference type="Proteomes" id="UP001465755"/>
    </source>
</evidence>
<protein>
    <recommendedName>
        <fullName evidence="4">Mitochondrial fission 1 protein</fullName>
    </recommendedName>
</protein>
<dbReference type="PANTHER" id="PTHR13247">
    <property type="entry name" value="TETRATRICOPEPTIDE REPEAT PROTEIN 11 TPR REPEAT PROTEIN 11"/>
    <property type="match status" value="1"/>
</dbReference>
<dbReference type="GO" id="GO:0005741">
    <property type="term" value="C:mitochondrial outer membrane"/>
    <property type="evidence" value="ECO:0007669"/>
    <property type="project" value="TreeGrafter"/>
</dbReference>
<proteinExistence type="predicted"/>
<accession>A0AAW1P127</accession>
<dbReference type="Proteomes" id="UP001465755">
    <property type="component" value="Unassembled WGS sequence"/>
</dbReference>
<evidence type="ECO:0008006" key="4">
    <source>
        <dbReference type="Google" id="ProtNLM"/>
    </source>
</evidence>
<keyword evidence="1" id="KW-0472">Membrane</keyword>
<dbReference type="EMBL" id="JALJOQ010000059">
    <property type="protein sequence ID" value="KAK9803481.1"/>
    <property type="molecule type" value="Genomic_DNA"/>
</dbReference>
<sequence length="146" mass="15777">MELPLSDDKLVADCRKEFETAQSKGHTDSAEASIRYCWALVHSPNQDRVWQGLAFAEALLGGPGMTEHNNKEVIYLSSVAKYKLGKHVDARRQVQELLKVSPGMRQAQNLNDLLEATLAKEALIGVGIGAGLLGVAALVVAGLARR</sequence>
<dbReference type="AlphaFoldDB" id="A0AAW1P127"/>
<dbReference type="Pfam" id="PF14853">
    <property type="entry name" value="Fis1_TPR_C"/>
    <property type="match status" value="1"/>
</dbReference>